<keyword evidence="2" id="KW-1185">Reference proteome</keyword>
<evidence type="ECO:0000313" key="2">
    <source>
        <dbReference type="Proteomes" id="UP000183047"/>
    </source>
</evidence>
<dbReference type="InterPro" id="IPR013320">
    <property type="entry name" value="ConA-like_dom_sf"/>
</dbReference>
<name>A0A1G5G195_9FIRM</name>
<dbReference type="EMBL" id="FMUR01000017">
    <property type="protein sequence ID" value="SCY44548.1"/>
    <property type="molecule type" value="Genomic_DNA"/>
</dbReference>
<proteinExistence type="predicted"/>
<organism evidence="1 2">
    <name type="scientific">Butyrivibrio hungatei</name>
    <dbReference type="NCBI Taxonomy" id="185008"/>
    <lineage>
        <taxon>Bacteria</taxon>
        <taxon>Bacillati</taxon>
        <taxon>Bacillota</taxon>
        <taxon>Clostridia</taxon>
        <taxon>Lachnospirales</taxon>
        <taxon>Lachnospiraceae</taxon>
        <taxon>Butyrivibrio</taxon>
    </lineage>
</organism>
<gene>
    <name evidence="1" type="ORF">SAMN02910451_02637</name>
</gene>
<dbReference type="OrthoDB" id="7171052at2"/>
<dbReference type="InterPro" id="IPR015305">
    <property type="entry name" value="DUF1961"/>
</dbReference>
<evidence type="ECO:0008006" key="3">
    <source>
        <dbReference type="Google" id="ProtNLM"/>
    </source>
</evidence>
<protein>
    <recommendedName>
        <fullName evidence="3">DUF1961 family protein</fullName>
    </recommendedName>
</protein>
<dbReference type="RefSeq" id="WP_074463064.1">
    <property type="nucleotide sequence ID" value="NZ_FMUR01000017.1"/>
</dbReference>
<dbReference type="AlphaFoldDB" id="A0A1G5G195"/>
<dbReference type="SUPFAM" id="SSF49899">
    <property type="entry name" value="Concanavalin A-like lectins/glucanases"/>
    <property type="match status" value="1"/>
</dbReference>
<sequence>MSKLIYENPLGVQENIKDFVFEHVAEISFSNNAMRLSGRRAKDMPAVLWCPVSFPADIRIEWEFRPLTEPGEATFIFAIKDESAFYISYFRRKNEKDRAFHMCRLIKDKGQFIVAEGPDPIPDASESLPWYRMCIIKQGSRVTFLENETVILDFWDDGISCGDILTGGSIGFKQSSELTAEYRNLRVTWI</sequence>
<evidence type="ECO:0000313" key="1">
    <source>
        <dbReference type="EMBL" id="SCY44548.1"/>
    </source>
</evidence>
<reference evidence="2" key="1">
    <citation type="submission" date="2016-10" db="EMBL/GenBank/DDBJ databases">
        <authorList>
            <person name="Varghese N."/>
            <person name="Submissions S."/>
        </authorList>
    </citation>
    <scope>NUCLEOTIDE SEQUENCE [LARGE SCALE GENOMIC DNA]</scope>
    <source>
        <strain evidence="2">XBD2006</strain>
    </source>
</reference>
<accession>A0A1G5G195</accession>
<dbReference type="Pfam" id="PF09224">
    <property type="entry name" value="DUF1961"/>
    <property type="match status" value="2"/>
</dbReference>
<dbReference type="Gene3D" id="2.60.120.200">
    <property type="match status" value="2"/>
</dbReference>
<dbReference type="Proteomes" id="UP000183047">
    <property type="component" value="Unassembled WGS sequence"/>
</dbReference>